<gene>
    <name evidence="1" type="ORF">Hamer_G022624</name>
</gene>
<evidence type="ECO:0000313" key="2">
    <source>
        <dbReference type="Proteomes" id="UP000747542"/>
    </source>
</evidence>
<dbReference type="Proteomes" id="UP000747542">
    <property type="component" value="Unassembled WGS sequence"/>
</dbReference>
<dbReference type="EMBL" id="JAHLQT010026839">
    <property type="protein sequence ID" value="KAG7162867.1"/>
    <property type="molecule type" value="Genomic_DNA"/>
</dbReference>
<dbReference type="AlphaFoldDB" id="A0A8J5JRC9"/>
<sequence length="66" mass="7737">MTGLKEAVLVVKYCTVLICYKGHQTFDTKLEVFLNTYGKLITILQIYDRVSEDADIVKLRSNFKYW</sequence>
<name>A0A8J5JRC9_HOMAM</name>
<organism evidence="1 2">
    <name type="scientific">Homarus americanus</name>
    <name type="common">American lobster</name>
    <dbReference type="NCBI Taxonomy" id="6706"/>
    <lineage>
        <taxon>Eukaryota</taxon>
        <taxon>Metazoa</taxon>
        <taxon>Ecdysozoa</taxon>
        <taxon>Arthropoda</taxon>
        <taxon>Crustacea</taxon>
        <taxon>Multicrustacea</taxon>
        <taxon>Malacostraca</taxon>
        <taxon>Eumalacostraca</taxon>
        <taxon>Eucarida</taxon>
        <taxon>Decapoda</taxon>
        <taxon>Pleocyemata</taxon>
        <taxon>Astacidea</taxon>
        <taxon>Nephropoidea</taxon>
        <taxon>Nephropidae</taxon>
        <taxon>Homarus</taxon>
    </lineage>
</organism>
<accession>A0A8J5JRC9</accession>
<evidence type="ECO:0000313" key="1">
    <source>
        <dbReference type="EMBL" id="KAG7162867.1"/>
    </source>
</evidence>
<protein>
    <submittedName>
        <fullName evidence="1">Uncharacterized protein</fullName>
    </submittedName>
</protein>
<comment type="caution">
    <text evidence="1">The sequence shown here is derived from an EMBL/GenBank/DDBJ whole genome shotgun (WGS) entry which is preliminary data.</text>
</comment>
<keyword evidence="2" id="KW-1185">Reference proteome</keyword>
<reference evidence="1" key="1">
    <citation type="journal article" date="2021" name="Sci. Adv.">
        <title>The American lobster genome reveals insights on longevity, neural, and immune adaptations.</title>
        <authorList>
            <person name="Polinski J.M."/>
            <person name="Zimin A.V."/>
            <person name="Clark K.F."/>
            <person name="Kohn A.B."/>
            <person name="Sadowski N."/>
            <person name="Timp W."/>
            <person name="Ptitsyn A."/>
            <person name="Khanna P."/>
            <person name="Romanova D.Y."/>
            <person name="Williams P."/>
            <person name="Greenwood S.J."/>
            <person name="Moroz L.L."/>
            <person name="Walt D.R."/>
            <person name="Bodnar A.G."/>
        </authorList>
    </citation>
    <scope>NUCLEOTIDE SEQUENCE</scope>
    <source>
        <strain evidence="1">GMGI-L3</strain>
    </source>
</reference>
<proteinExistence type="predicted"/>